<evidence type="ECO:0000313" key="1">
    <source>
        <dbReference type="EMBL" id="HJF70878.1"/>
    </source>
</evidence>
<reference evidence="1" key="2">
    <citation type="submission" date="2021-09" db="EMBL/GenBank/DDBJ databases">
        <authorList>
            <person name="Gilroy R."/>
        </authorList>
    </citation>
    <scope>NUCLEOTIDE SEQUENCE</scope>
    <source>
        <strain evidence="1">6966</strain>
    </source>
</reference>
<reference evidence="1" key="1">
    <citation type="journal article" date="2021" name="PeerJ">
        <title>Extensive microbial diversity within the chicken gut microbiome revealed by metagenomics and culture.</title>
        <authorList>
            <person name="Gilroy R."/>
            <person name="Ravi A."/>
            <person name="Getino M."/>
            <person name="Pursley I."/>
            <person name="Horton D.L."/>
            <person name="Alikhan N.F."/>
            <person name="Baker D."/>
            <person name="Gharbi K."/>
            <person name="Hall N."/>
            <person name="Watson M."/>
            <person name="Adriaenssens E.M."/>
            <person name="Foster-Nyarko E."/>
            <person name="Jarju S."/>
            <person name="Secka A."/>
            <person name="Antonio M."/>
            <person name="Oren A."/>
            <person name="Chaudhuri R.R."/>
            <person name="La Ragione R."/>
            <person name="Hildebrand F."/>
            <person name="Pallen M.J."/>
        </authorList>
    </citation>
    <scope>NUCLEOTIDE SEQUENCE</scope>
    <source>
        <strain evidence="1">6966</strain>
    </source>
</reference>
<comment type="caution">
    <text evidence="1">The sequence shown here is derived from an EMBL/GenBank/DDBJ whole genome shotgun (WGS) entry which is preliminary data.</text>
</comment>
<name>A0A921H676_9BACT</name>
<dbReference type="RefSeq" id="WP_279092174.1">
    <property type="nucleotide sequence ID" value="NZ_CALZYG010000060.1"/>
</dbReference>
<gene>
    <name evidence="1" type="ORF">K8V05_09015</name>
</gene>
<dbReference type="AlphaFoldDB" id="A0A921H676"/>
<proteinExistence type="predicted"/>
<dbReference type="EMBL" id="DYVS01000149">
    <property type="protein sequence ID" value="HJF70878.1"/>
    <property type="molecule type" value="Genomic_DNA"/>
</dbReference>
<sequence length="90" mass="10349">MEEEYIEDDSIDSGISIKLGKRTDSFEMLERLCKEEAEKLRATIEVPDHGKVSVPFWTAYQFSELIGVAYFSKDKNGEVVYELDFSETTL</sequence>
<dbReference type="Proteomes" id="UP000742098">
    <property type="component" value="Unassembled WGS sequence"/>
</dbReference>
<protein>
    <submittedName>
        <fullName evidence="1">Uncharacterized protein</fullName>
    </submittedName>
</protein>
<accession>A0A921H676</accession>
<organism evidence="1 2">
    <name type="scientific">Butyricimonas virosa</name>
    <dbReference type="NCBI Taxonomy" id="544645"/>
    <lineage>
        <taxon>Bacteria</taxon>
        <taxon>Pseudomonadati</taxon>
        <taxon>Bacteroidota</taxon>
        <taxon>Bacteroidia</taxon>
        <taxon>Bacteroidales</taxon>
        <taxon>Odoribacteraceae</taxon>
        <taxon>Butyricimonas</taxon>
    </lineage>
</organism>
<evidence type="ECO:0000313" key="2">
    <source>
        <dbReference type="Proteomes" id="UP000742098"/>
    </source>
</evidence>